<proteinExistence type="predicted"/>
<dbReference type="AlphaFoldDB" id="A0A7S1AIR5"/>
<gene>
    <name evidence="2" type="ORF">NSCI0253_LOCUS29913</name>
</gene>
<feature type="region of interest" description="Disordered" evidence="1">
    <location>
        <begin position="1"/>
        <end position="41"/>
    </location>
</feature>
<evidence type="ECO:0008006" key="3">
    <source>
        <dbReference type="Google" id="ProtNLM"/>
    </source>
</evidence>
<name>A0A7S1AIR5_NOCSC</name>
<protein>
    <recommendedName>
        <fullName evidence="3">PDZ domain-containing protein</fullName>
    </recommendedName>
</protein>
<evidence type="ECO:0000313" key="2">
    <source>
        <dbReference type="EMBL" id="CAD8855561.1"/>
    </source>
</evidence>
<sequence length="138" mass="14596">MGSACCAQSDTDTAGEQNFSAAPFDENPGNQVSLTEASGNEVEEAPAGMIEVLVVRKDLKQKLGMDVKHVQSKLKIVAITDTGAVHFANMASAAKSPPGEMLKVGDTIVKVNDVNRSDTDMVEECSGKTELRITALRS</sequence>
<reference evidence="2" key="1">
    <citation type="submission" date="2021-01" db="EMBL/GenBank/DDBJ databases">
        <authorList>
            <person name="Corre E."/>
            <person name="Pelletier E."/>
            <person name="Niang G."/>
            <person name="Scheremetjew M."/>
            <person name="Finn R."/>
            <person name="Kale V."/>
            <person name="Holt S."/>
            <person name="Cochrane G."/>
            <person name="Meng A."/>
            <person name="Brown T."/>
            <person name="Cohen L."/>
        </authorList>
    </citation>
    <scope>NUCLEOTIDE SEQUENCE</scope>
</reference>
<feature type="compositionally biased region" description="Polar residues" evidence="1">
    <location>
        <begin position="1"/>
        <end position="20"/>
    </location>
</feature>
<accession>A0A7S1AIR5</accession>
<evidence type="ECO:0000256" key="1">
    <source>
        <dbReference type="SAM" id="MobiDB-lite"/>
    </source>
</evidence>
<organism evidence="2">
    <name type="scientific">Noctiluca scintillans</name>
    <name type="common">Sea sparkle</name>
    <name type="synonym">Red tide dinoflagellate</name>
    <dbReference type="NCBI Taxonomy" id="2966"/>
    <lineage>
        <taxon>Eukaryota</taxon>
        <taxon>Sar</taxon>
        <taxon>Alveolata</taxon>
        <taxon>Dinophyceae</taxon>
        <taxon>Noctilucales</taxon>
        <taxon>Noctilucaceae</taxon>
        <taxon>Noctiluca</taxon>
    </lineage>
</organism>
<feature type="compositionally biased region" description="Polar residues" evidence="1">
    <location>
        <begin position="28"/>
        <end position="38"/>
    </location>
</feature>
<dbReference type="EMBL" id="HBFQ01042301">
    <property type="protein sequence ID" value="CAD8855561.1"/>
    <property type="molecule type" value="Transcribed_RNA"/>
</dbReference>